<dbReference type="Pfam" id="PF10138">
    <property type="entry name" value="vWA-TerF-like"/>
    <property type="match status" value="1"/>
</dbReference>
<dbReference type="Gene3D" id="3.40.50.410">
    <property type="entry name" value="von Willebrand factor, type A domain"/>
    <property type="match status" value="1"/>
</dbReference>
<dbReference type="OrthoDB" id="5756874at2"/>
<evidence type="ECO:0000313" key="4">
    <source>
        <dbReference type="Proteomes" id="UP000198614"/>
    </source>
</evidence>
<reference evidence="3 4" key="1">
    <citation type="submission" date="2016-10" db="EMBL/GenBank/DDBJ databases">
        <authorList>
            <person name="de Groot N.N."/>
        </authorList>
    </citation>
    <scope>NUCLEOTIDE SEQUENCE [LARGE SCALE GENOMIC DNA]</scope>
    <source>
        <strain evidence="3 4">CGMCC 4.1859</strain>
    </source>
</reference>
<organism evidence="3 4">
    <name type="scientific">Streptomyces griseoaurantiacus</name>
    <dbReference type="NCBI Taxonomy" id="68213"/>
    <lineage>
        <taxon>Bacteria</taxon>
        <taxon>Bacillati</taxon>
        <taxon>Actinomycetota</taxon>
        <taxon>Actinomycetes</taxon>
        <taxon>Kitasatosporales</taxon>
        <taxon>Streptomycetaceae</taxon>
        <taxon>Streptomyces</taxon>
        <taxon>Streptomyces aurantiacus group</taxon>
    </lineage>
</organism>
<accession>A0A1G7D7L6</accession>
<dbReference type="AlphaFoldDB" id="A0A1G7D7L6"/>
<evidence type="ECO:0000256" key="1">
    <source>
        <dbReference type="SAM" id="MobiDB-lite"/>
    </source>
</evidence>
<feature type="region of interest" description="Disordered" evidence="1">
    <location>
        <begin position="249"/>
        <end position="277"/>
    </location>
</feature>
<dbReference type="Proteomes" id="UP000198614">
    <property type="component" value="Unassembled WGS sequence"/>
</dbReference>
<dbReference type="InterPro" id="IPR036465">
    <property type="entry name" value="vWFA_dom_sf"/>
</dbReference>
<protein>
    <submittedName>
        <fullName evidence="3">TerF vWA domain-containing protein</fullName>
    </submittedName>
</protein>
<evidence type="ECO:0000313" key="3">
    <source>
        <dbReference type="EMBL" id="SDE47552.1"/>
    </source>
</evidence>
<dbReference type="CDD" id="cd00198">
    <property type="entry name" value="vWFA"/>
    <property type="match status" value="1"/>
</dbReference>
<dbReference type="EMBL" id="FNAX01000002">
    <property type="protein sequence ID" value="SDE47552.1"/>
    <property type="molecule type" value="Genomic_DNA"/>
</dbReference>
<sequence length="277" mass="30746">MTSTYHEGPAPRISLDKMRDRAPDLVSLYETAESSVRGHGLEDVRAAVYLVLDRSGSMRPYYRDGTMQHLAERVLSLSAHLDDDGTVPVVFFSTDVDGCTDLTLGRHRGHIDKLHENLGHMGRTNYHCAMDAVIDHYLESGSDAPALVVFQTDGGPTSRQAAERYLCKAARLPLFWQFIGFGDPEDNEFSFLRRLDTLAVPERRVVDNAGFFHAGRTPRDLPDHRLYDLLLQEFPDWLSAAGTAGILRRPGGRVAGKRHRAGPGPGRARPGDSAKLR</sequence>
<dbReference type="InterPro" id="IPR002035">
    <property type="entry name" value="VWF_A"/>
</dbReference>
<dbReference type="InterPro" id="IPR019303">
    <property type="entry name" value="vWA_TerF_C"/>
</dbReference>
<dbReference type="PROSITE" id="PS50234">
    <property type="entry name" value="VWFA"/>
    <property type="match status" value="1"/>
</dbReference>
<feature type="domain" description="VWFA" evidence="2">
    <location>
        <begin position="47"/>
        <end position="230"/>
    </location>
</feature>
<proteinExistence type="predicted"/>
<name>A0A1G7D7L6_9ACTN</name>
<gene>
    <name evidence="3" type="ORF">SAMN05216260_10270</name>
</gene>
<dbReference type="SMART" id="SM00327">
    <property type="entry name" value="VWA"/>
    <property type="match status" value="1"/>
</dbReference>
<dbReference type="SUPFAM" id="SSF53300">
    <property type="entry name" value="vWA-like"/>
    <property type="match status" value="1"/>
</dbReference>
<evidence type="ECO:0000259" key="2">
    <source>
        <dbReference type="PROSITE" id="PS50234"/>
    </source>
</evidence>